<feature type="transmembrane region" description="Helical" evidence="1">
    <location>
        <begin position="142"/>
        <end position="162"/>
    </location>
</feature>
<feature type="transmembrane region" description="Helical" evidence="1">
    <location>
        <begin position="174"/>
        <end position="196"/>
    </location>
</feature>
<keyword evidence="1" id="KW-0472">Membrane</keyword>
<dbReference type="InterPro" id="IPR050640">
    <property type="entry name" value="Bact_2-comp_sensor_kinase"/>
</dbReference>
<dbReference type="OrthoDB" id="9792992at2"/>
<keyword evidence="1" id="KW-0812">Transmembrane</keyword>
<feature type="transmembrane region" description="Helical" evidence="1">
    <location>
        <begin position="43"/>
        <end position="68"/>
    </location>
</feature>
<feature type="transmembrane region" description="Helical" evidence="1">
    <location>
        <begin position="233"/>
        <end position="257"/>
    </location>
</feature>
<protein>
    <recommendedName>
        <fullName evidence="2">Signal transduction histidine kinase internal region domain-containing protein</fullName>
    </recommendedName>
</protein>
<feature type="transmembrane region" description="Helical" evidence="1">
    <location>
        <begin position="12"/>
        <end position="31"/>
    </location>
</feature>
<dbReference type="Proteomes" id="UP000073816">
    <property type="component" value="Chromosome"/>
</dbReference>
<dbReference type="PANTHER" id="PTHR34220:SF7">
    <property type="entry name" value="SENSOR HISTIDINE KINASE YPDA"/>
    <property type="match status" value="1"/>
</dbReference>
<keyword evidence="1" id="KW-1133">Transmembrane helix</keyword>
<dbReference type="STRING" id="1727163.AO498_11810"/>
<sequence>MKSKSLDFRQIEWWIVTSATLTAFLFILFGYRPQFYNDSSFEIFTYASRLLILASLYTVFHLIHQVYLPQFSEAVKKWKIILKILLAGAVAFFISALFGYQSELIKTPFPTFFLGVLVLFVCYQIAAHLLEQALTPPRLRDFQLYNIFRLILGYLFTFFFLILLEPITNNGPAIVFGMFIPVILIASLFNFYLVYGKKKQGKIKQSRWYNWSLMAILLLIFLIISAESNQEEIFFVGGLGTVTFIQLIFFPLTSLIFKKYDSFLGQISSLSTQVDQGNASFDFLRSQINPHFLFNALNTLYASALIENAEKTSDGIQKLGDMMRFMLHENQLPRIPLSREIDYLRNYLDLQLLRFGAQTNLDLDIQINDAQCQGEISPMLIIPFVENAFKHGISAKEKSWIRLNLRCISGSVHLDLVNSVHPEKPVNEKSREESGIGLENVKKRLALLYPDQHQLSIISNDTDFFVHLSVQIQNP</sequence>
<keyword evidence="4" id="KW-1185">Reference proteome</keyword>
<reference evidence="4" key="1">
    <citation type="submission" date="2015-09" db="EMBL/GenBank/DDBJ databases">
        <title>Complete sequence of Algoriphagus sp. M8-2.</title>
        <authorList>
            <person name="Shintani M."/>
        </authorList>
    </citation>
    <scope>NUCLEOTIDE SEQUENCE [LARGE SCALE GENOMIC DNA]</scope>
    <source>
        <strain evidence="4">M8-2</strain>
    </source>
</reference>
<dbReference type="SUPFAM" id="SSF55874">
    <property type="entry name" value="ATPase domain of HSP90 chaperone/DNA topoisomerase II/histidine kinase"/>
    <property type="match status" value="1"/>
</dbReference>
<evidence type="ECO:0000313" key="3">
    <source>
        <dbReference type="EMBL" id="AMQ57125.1"/>
    </source>
</evidence>
<feature type="transmembrane region" description="Helical" evidence="1">
    <location>
        <begin position="112"/>
        <end position="130"/>
    </location>
</feature>
<feature type="transmembrane region" description="Helical" evidence="1">
    <location>
        <begin position="80"/>
        <end position="100"/>
    </location>
</feature>
<gene>
    <name evidence="3" type="ORF">AO498_11810</name>
</gene>
<evidence type="ECO:0000259" key="2">
    <source>
        <dbReference type="Pfam" id="PF06580"/>
    </source>
</evidence>
<evidence type="ECO:0000313" key="4">
    <source>
        <dbReference type="Proteomes" id="UP000073816"/>
    </source>
</evidence>
<feature type="transmembrane region" description="Helical" evidence="1">
    <location>
        <begin position="208"/>
        <end position="227"/>
    </location>
</feature>
<dbReference type="RefSeq" id="WP_067547800.1">
    <property type="nucleotide sequence ID" value="NZ_CP012836.1"/>
</dbReference>
<name>A0A142EPS0_9BACT</name>
<dbReference type="Gene3D" id="3.30.565.10">
    <property type="entry name" value="Histidine kinase-like ATPase, C-terminal domain"/>
    <property type="match status" value="1"/>
</dbReference>
<dbReference type="GO" id="GO:0016020">
    <property type="term" value="C:membrane"/>
    <property type="evidence" value="ECO:0007669"/>
    <property type="project" value="InterPro"/>
</dbReference>
<dbReference type="InterPro" id="IPR036890">
    <property type="entry name" value="HATPase_C_sf"/>
</dbReference>
<dbReference type="PANTHER" id="PTHR34220">
    <property type="entry name" value="SENSOR HISTIDINE KINASE YPDA"/>
    <property type="match status" value="1"/>
</dbReference>
<feature type="domain" description="Signal transduction histidine kinase internal region" evidence="2">
    <location>
        <begin position="280"/>
        <end position="357"/>
    </location>
</feature>
<dbReference type="Pfam" id="PF06580">
    <property type="entry name" value="His_kinase"/>
    <property type="match status" value="1"/>
</dbReference>
<dbReference type="GO" id="GO:0000155">
    <property type="term" value="F:phosphorelay sensor kinase activity"/>
    <property type="evidence" value="ECO:0007669"/>
    <property type="project" value="InterPro"/>
</dbReference>
<reference evidence="3 4" key="2">
    <citation type="journal article" date="2016" name="Genome Announc.">
        <title>Complete Genome Sequence of Algoriphagus sp. Strain M8-2, Isolated from a Brackish Lake.</title>
        <authorList>
            <person name="Muraguchi Y."/>
            <person name="Kushimoto K."/>
            <person name="Ohtsubo Y."/>
            <person name="Suzuki T."/>
            <person name="Dohra H."/>
            <person name="Kimbara K."/>
            <person name="Shintani M."/>
        </authorList>
    </citation>
    <scope>NUCLEOTIDE SEQUENCE [LARGE SCALE GENOMIC DNA]</scope>
    <source>
        <strain evidence="3 4">M8-2</strain>
    </source>
</reference>
<dbReference type="AlphaFoldDB" id="A0A142EPS0"/>
<dbReference type="PATRIC" id="fig|1727163.4.peg.2472"/>
<evidence type="ECO:0000256" key="1">
    <source>
        <dbReference type="SAM" id="Phobius"/>
    </source>
</evidence>
<proteinExistence type="predicted"/>
<dbReference type="InterPro" id="IPR010559">
    <property type="entry name" value="Sig_transdc_His_kin_internal"/>
</dbReference>
<dbReference type="KEGG" id="alm:AO498_11810"/>
<organism evidence="3 4">
    <name type="scientific">Algoriphagus sanaruensis</name>
    <dbReference type="NCBI Taxonomy" id="1727163"/>
    <lineage>
        <taxon>Bacteria</taxon>
        <taxon>Pseudomonadati</taxon>
        <taxon>Bacteroidota</taxon>
        <taxon>Cytophagia</taxon>
        <taxon>Cytophagales</taxon>
        <taxon>Cyclobacteriaceae</taxon>
        <taxon>Algoriphagus</taxon>
    </lineage>
</organism>
<dbReference type="EMBL" id="CP012836">
    <property type="protein sequence ID" value="AMQ57125.1"/>
    <property type="molecule type" value="Genomic_DNA"/>
</dbReference>
<accession>A0A142EPS0</accession>